<evidence type="ECO:0000256" key="7">
    <source>
        <dbReference type="ARBA" id="ARBA00022827"/>
    </source>
</evidence>
<dbReference type="EMBL" id="CP146612">
    <property type="protein sequence ID" value="WWX26024.1"/>
    <property type="molecule type" value="Genomic_DNA"/>
</dbReference>
<gene>
    <name evidence="12" type="ORF">V8247_03410</name>
</gene>
<evidence type="ECO:0000313" key="13">
    <source>
        <dbReference type="Proteomes" id="UP001375370"/>
    </source>
</evidence>
<keyword evidence="6 11" id="KW-0479">Metal-binding</keyword>
<dbReference type="Proteomes" id="UP001375370">
    <property type="component" value="Chromosome"/>
</dbReference>
<evidence type="ECO:0000256" key="2">
    <source>
        <dbReference type="ARBA" id="ARBA00011955"/>
    </source>
</evidence>
<sequence length="340" mass="36080">MKNNINRRDFVRITAVGAGVLALGGFGIKELIESGSAREFAETRPLLGTFITIKLIETEAERANGAIEDAFAEIQRLSLILSRHDPASELSILNKTGAIANASPELVGVIQKARAFSELSSGAFDVSVLPLLKLYSQSFAEGGSPPAERDIEATRAAVDYRLIETKDRSITLAAPGMGLTLDGIAKGYVVDQAAALLKARGLTQVMVEAGGDMSLRGMREDGQAWKIGLTHPRALAGYYEVIQTSNDCLATSGDYENAFTADYSWHHIIDPRVGHSPREVASATVIAADTAYADALATAAMVMGVSESLALFETLPGVQALLIDKGMKRHATSNFGAVVG</sequence>
<evidence type="ECO:0000256" key="9">
    <source>
        <dbReference type="ARBA" id="ARBA00031306"/>
    </source>
</evidence>
<evidence type="ECO:0000256" key="5">
    <source>
        <dbReference type="ARBA" id="ARBA00022679"/>
    </source>
</evidence>
<name>A0ABZ2J9Y2_9CHLR</name>
<dbReference type="InterPro" id="IPR024932">
    <property type="entry name" value="ApbE"/>
</dbReference>
<dbReference type="GO" id="GO:0016740">
    <property type="term" value="F:transferase activity"/>
    <property type="evidence" value="ECO:0007669"/>
    <property type="project" value="UniProtKB-KW"/>
</dbReference>
<dbReference type="RefSeq" id="WP_338738774.1">
    <property type="nucleotide sequence ID" value="NZ_CP146612.1"/>
</dbReference>
<evidence type="ECO:0000256" key="8">
    <source>
        <dbReference type="ARBA" id="ARBA00022842"/>
    </source>
</evidence>
<evidence type="ECO:0000256" key="11">
    <source>
        <dbReference type="PIRNR" id="PIRNR006268"/>
    </source>
</evidence>
<dbReference type="Gene3D" id="3.10.520.10">
    <property type="entry name" value="ApbE-like domains"/>
    <property type="match status" value="1"/>
</dbReference>
<evidence type="ECO:0000313" key="12">
    <source>
        <dbReference type="EMBL" id="WWX26024.1"/>
    </source>
</evidence>
<keyword evidence="5 11" id="KW-0808">Transferase</keyword>
<dbReference type="PROSITE" id="PS51318">
    <property type="entry name" value="TAT"/>
    <property type="match status" value="1"/>
</dbReference>
<dbReference type="PANTHER" id="PTHR30040:SF2">
    <property type="entry name" value="FAD:PROTEIN FMN TRANSFERASE"/>
    <property type="match status" value="1"/>
</dbReference>
<evidence type="ECO:0000256" key="10">
    <source>
        <dbReference type="ARBA" id="ARBA00048540"/>
    </source>
</evidence>
<dbReference type="Pfam" id="PF02424">
    <property type="entry name" value="ApbE"/>
    <property type="match status" value="1"/>
</dbReference>
<evidence type="ECO:0000256" key="4">
    <source>
        <dbReference type="ARBA" id="ARBA00022630"/>
    </source>
</evidence>
<dbReference type="InterPro" id="IPR003374">
    <property type="entry name" value="ApbE-like_sf"/>
</dbReference>
<dbReference type="InterPro" id="IPR006311">
    <property type="entry name" value="TAT_signal"/>
</dbReference>
<evidence type="ECO:0000256" key="6">
    <source>
        <dbReference type="ARBA" id="ARBA00022723"/>
    </source>
</evidence>
<keyword evidence="4 11" id="KW-0285">Flavoprotein</keyword>
<dbReference type="SUPFAM" id="SSF143631">
    <property type="entry name" value="ApbE-like"/>
    <property type="match status" value="1"/>
</dbReference>
<comment type="cofactor">
    <cofactor evidence="1">
        <name>Mg(2+)</name>
        <dbReference type="ChEBI" id="CHEBI:18420"/>
    </cofactor>
</comment>
<organism evidence="12 13">
    <name type="scientific">Candidatus Dehalogenimonas loeffleri</name>
    <dbReference type="NCBI Taxonomy" id="3127115"/>
    <lineage>
        <taxon>Bacteria</taxon>
        <taxon>Bacillati</taxon>
        <taxon>Chloroflexota</taxon>
        <taxon>Dehalococcoidia</taxon>
        <taxon>Dehalococcoidales</taxon>
        <taxon>Dehalococcoidaceae</taxon>
        <taxon>Dehalogenimonas</taxon>
    </lineage>
</organism>
<dbReference type="PANTHER" id="PTHR30040">
    <property type="entry name" value="THIAMINE BIOSYNTHESIS LIPOPROTEIN APBE"/>
    <property type="match status" value="1"/>
</dbReference>
<reference evidence="12 13" key="1">
    <citation type="submission" date="2024-03" db="EMBL/GenBank/DDBJ databases">
        <title>A Dehalogenimonas Isolated from Estuarine Sediments Dihaloeliminates Chlorinated Alkanes.</title>
        <authorList>
            <person name="Yang Y."/>
            <person name="Wang H."/>
        </authorList>
    </citation>
    <scope>NUCLEOTIDE SEQUENCE [LARGE SCALE GENOMIC DNA]</scope>
    <source>
        <strain evidence="12 13">W</strain>
    </source>
</reference>
<dbReference type="EC" id="2.7.1.180" evidence="2 11"/>
<evidence type="ECO:0000256" key="3">
    <source>
        <dbReference type="ARBA" id="ARBA00016337"/>
    </source>
</evidence>
<comment type="similarity">
    <text evidence="11">Belongs to the ApbE family.</text>
</comment>
<keyword evidence="7 11" id="KW-0274">FAD</keyword>
<accession>A0ABZ2J9Y2</accession>
<keyword evidence="8 11" id="KW-0460">Magnesium</keyword>
<evidence type="ECO:0000256" key="1">
    <source>
        <dbReference type="ARBA" id="ARBA00001946"/>
    </source>
</evidence>
<protein>
    <recommendedName>
        <fullName evidence="3 11">FAD:protein FMN transferase</fullName>
        <ecNumber evidence="2 11">2.7.1.180</ecNumber>
    </recommendedName>
    <alternativeName>
        <fullName evidence="9 11">Flavin transferase</fullName>
    </alternativeName>
</protein>
<comment type="catalytic activity">
    <reaction evidence="10 11">
        <text>L-threonyl-[protein] + FAD = FMN-L-threonyl-[protein] + AMP + H(+)</text>
        <dbReference type="Rhea" id="RHEA:36847"/>
        <dbReference type="Rhea" id="RHEA-COMP:11060"/>
        <dbReference type="Rhea" id="RHEA-COMP:11061"/>
        <dbReference type="ChEBI" id="CHEBI:15378"/>
        <dbReference type="ChEBI" id="CHEBI:30013"/>
        <dbReference type="ChEBI" id="CHEBI:57692"/>
        <dbReference type="ChEBI" id="CHEBI:74257"/>
        <dbReference type="ChEBI" id="CHEBI:456215"/>
        <dbReference type="EC" id="2.7.1.180"/>
    </reaction>
</comment>
<proteinExistence type="inferred from homology"/>
<dbReference type="PIRSF" id="PIRSF006268">
    <property type="entry name" value="ApbE"/>
    <property type="match status" value="1"/>
</dbReference>
<keyword evidence="13" id="KW-1185">Reference proteome</keyword>